<comment type="catalytic activity">
    <reaction evidence="8 10">
        <text>D-sedoheptulose 7-phosphate + D-glyceraldehyde 3-phosphate = D-erythrose 4-phosphate + beta-D-fructose 6-phosphate</text>
        <dbReference type="Rhea" id="RHEA:17053"/>
        <dbReference type="ChEBI" id="CHEBI:16897"/>
        <dbReference type="ChEBI" id="CHEBI:57483"/>
        <dbReference type="ChEBI" id="CHEBI:57634"/>
        <dbReference type="ChEBI" id="CHEBI:59776"/>
        <dbReference type="EC" id="2.2.1.2"/>
    </reaction>
</comment>
<dbReference type="STRING" id="1365950.SAMN05428963_106225"/>
<keyword evidence="12" id="KW-1185">Reference proteome</keyword>
<evidence type="ECO:0000313" key="12">
    <source>
        <dbReference type="Proteomes" id="UP000190135"/>
    </source>
</evidence>
<proteinExistence type="inferred from homology"/>
<reference evidence="11 12" key="1">
    <citation type="submission" date="2017-02" db="EMBL/GenBank/DDBJ databases">
        <authorList>
            <person name="Peterson S.W."/>
        </authorList>
    </citation>
    <scope>NUCLEOTIDE SEQUENCE [LARGE SCALE GENOMIC DNA]</scope>
    <source>
        <strain evidence="11 12">USBA 369</strain>
    </source>
</reference>
<dbReference type="OrthoDB" id="9809101at2"/>
<dbReference type="EMBL" id="FUXL01000006">
    <property type="protein sequence ID" value="SKA13969.1"/>
    <property type="molecule type" value="Genomic_DNA"/>
</dbReference>
<dbReference type="NCBIfam" id="TIGR00874">
    <property type="entry name" value="talAB"/>
    <property type="match status" value="1"/>
</dbReference>
<dbReference type="UniPathway" id="UPA00115">
    <property type="reaction ID" value="UER00414"/>
</dbReference>
<evidence type="ECO:0000256" key="1">
    <source>
        <dbReference type="ARBA" id="ARBA00003518"/>
    </source>
</evidence>
<evidence type="ECO:0000313" key="11">
    <source>
        <dbReference type="EMBL" id="SKA13969.1"/>
    </source>
</evidence>
<keyword evidence="6 10" id="KW-0570">Pentose shunt</keyword>
<evidence type="ECO:0000256" key="10">
    <source>
        <dbReference type="RuleBase" id="RU004155"/>
    </source>
</evidence>
<dbReference type="GO" id="GO:0004801">
    <property type="term" value="F:transaldolase activity"/>
    <property type="evidence" value="ECO:0007669"/>
    <property type="project" value="UniProtKB-UniRule"/>
</dbReference>
<comment type="similarity">
    <text evidence="3 10">Belongs to the transaldolase family. Type 1 subfamily.</text>
</comment>
<comment type="function">
    <text evidence="1 10">Transaldolase is important for the balance of metabolites in the pentose-phosphate pathway.</text>
</comment>
<evidence type="ECO:0000256" key="9">
    <source>
        <dbReference type="NCBIfam" id="TIGR00874"/>
    </source>
</evidence>
<evidence type="ECO:0000256" key="7">
    <source>
        <dbReference type="ARBA" id="ARBA00023270"/>
    </source>
</evidence>
<dbReference type="SUPFAM" id="SSF51569">
    <property type="entry name" value="Aldolase"/>
    <property type="match status" value="1"/>
</dbReference>
<protein>
    <recommendedName>
        <fullName evidence="4 9">Transaldolase</fullName>
        <ecNumber evidence="4 9">2.2.1.2</ecNumber>
    </recommendedName>
</protein>
<dbReference type="PROSITE" id="PS00958">
    <property type="entry name" value="TRANSALDOLASE_2"/>
    <property type="match status" value="1"/>
</dbReference>
<dbReference type="PROSITE" id="PS01054">
    <property type="entry name" value="TRANSALDOLASE_1"/>
    <property type="match status" value="1"/>
</dbReference>
<dbReference type="InterPro" id="IPR001585">
    <property type="entry name" value="TAL/FSA"/>
</dbReference>
<evidence type="ECO:0000256" key="2">
    <source>
        <dbReference type="ARBA" id="ARBA00004857"/>
    </source>
</evidence>
<dbReference type="Gene3D" id="3.20.20.70">
    <property type="entry name" value="Aldolase class I"/>
    <property type="match status" value="1"/>
</dbReference>
<dbReference type="InterPro" id="IPR018225">
    <property type="entry name" value="Transaldolase_AS"/>
</dbReference>
<dbReference type="InterPro" id="IPR013785">
    <property type="entry name" value="Aldolase_TIM"/>
</dbReference>
<accession>A0A1T4RDI6</accession>
<keyword evidence="7" id="KW-0704">Schiff base</keyword>
<organism evidence="11 12">
    <name type="scientific">Consotaella salsifontis</name>
    <dbReference type="NCBI Taxonomy" id="1365950"/>
    <lineage>
        <taxon>Bacteria</taxon>
        <taxon>Pseudomonadati</taxon>
        <taxon>Pseudomonadota</taxon>
        <taxon>Alphaproteobacteria</taxon>
        <taxon>Hyphomicrobiales</taxon>
        <taxon>Aurantimonadaceae</taxon>
        <taxon>Consotaella</taxon>
    </lineage>
</organism>
<comment type="pathway">
    <text evidence="2 10">Carbohydrate degradation; pentose phosphate pathway; D-glyceraldehyde 3-phosphate and beta-D-fructose 6-phosphate from D-ribose 5-phosphate and D-xylulose 5-phosphate (non-oxidative stage): step 2/3.</text>
</comment>
<dbReference type="Pfam" id="PF00923">
    <property type="entry name" value="TAL_FSA"/>
    <property type="match status" value="1"/>
</dbReference>
<dbReference type="CDD" id="cd00957">
    <property type="entry name" value="Transaldolase_TalAB"/>
    <property type="match status" value="1"/>
</dbReference>
<gene>
    <name evidence="11" type="ORF">SAMN05428963_106225</name>
</gene>
<dbReference type="RefSeq" id="WP_078708453.1">
    <property type="nucleotide sequence ID" value="NZ_FUXL01000006.1"/>
</dbReference>
<dbReference type="EC" id="2.2.1.2" evidence="4 9"/>
<dbReference type="AlphaFoldDB" id="A0A1T4RDI6"/>
<dbReference type="Proteomes" id="UP000190135">
    <property type="component" value="Unassembled WGS sequence"/>
</dbReference>
<sequence>MTDKLTGLAKHTIIVADTGDFSVMKALGAQDSTTNPTLIYRAASQPQYAHMIDDAVAWAAKRESDSDKFINLALDRLAVTFGMKSLEVVPGFVSTEVDIRLSFDTDATVERTKRIIDLYQAEGIDTKRVLIKVAATWEGIKAAEKLTKMGIGVNSTLIFSLTQAIACADAGAFMISPYCGRITEWYQGHGTKIDNADNDPGVVGVRNIQNYMRNFGYKTIVMGASFRNVEQVLGLAGIDRLTVSPVLLQQLQQTEGEVERVLPADFKDASMKRQSYTEASWRWEMNENAMATEKFADGIRLFTRDTETLISMIQSKMKAAA</sequence>
<dbReference type="InterPro" id="IPR004730">
    <property type="entry name" value="Transaldolase_1"/>
</dbReference>
<dbReference type="GO" id="GO:0005737">
    <property type="term" value="C:cytoplasm"/>
    <property type="evidence" value="ECO:0007669"/>
    <property type="project" value="UniProtKB-UniRule"/>
</dbReference>
<dbReference type="GO" id="GO:0006098">
    <property type="term" value="P:pentose-phosphate shunt"/>
    <property type="evidence" value="ECO:0007669"/>
    <property type="project" value="UniProtKB-UniRule"/>
</dbReference>
<evidence type="ECO:0000256" key="5">
    <source>
        <dbReference type="ARBA" id="ARBA00022679"/>
    </source>
</evidence>
<dbReference type="PANTHER" id="PTHR10683">
    <property type="entry name" value="TRANSALDOLASE"/>
    <property type="match status" value="1"/>
</dbReference>
<evidence type="ECO:0000256" key="6">
    <source>
        <dbReference type="ARBA" id="ARBA00023126"/>
    </source>
</evidence>
<name>A0A1T4RDI6_9HYPH</name>
<dbReference type="GO" id="GO:0005975">
    <property type="term" value="P:carbohydrate metabolic process"/>
    <property type="evidence" value="ECO:0007669"/>
    <property type="project" value="InterPro"/>
</dbReference>
<keyword evidence="5 10" id="KW-0808">Transferase</keyword>
<evidence type="ECO:0000256" key="8">
    <source>
        <dbReference type="ARBA" id="ARBA00048810"/>
    </source>
</evidence>
<dbReference type="PANTHER" id="PTHR10683:SF18">
    <property type="entry name" value="TRANSALDOLASE"/>
    <property type="match status" value="1"/>
</dbReference>
<evidence type="ECO:0000256" key="4">
    <source>
        <dbReference type="ARBA" id="ARBA00013151"/>
    </source>
</evidence>
<evidence type="ECO:0000256" key="3">
    <source>
        <dbReference type="ARBA" id="ARBA00008012"/>
    </source>
</evidence>